<name>A0A543PYS8_ACITH</name>
<protein>
    <recommendedName>
        <fullName evidence="3">BrnT family toxin</fullName>
    </recommendedName>
</protein>
<dbReference type="Proteomes" id="UP000315403">
    <property type="component" value="Unassembled WGS sequence"/>
</dbReference>
<evidence type="ECO:0008006" key="3">
    <source>
        <dbReference type="Google" id="ProtNLM"/>
    </source>
</evidence>
<dbReference type="Gene3D" id="3.10.450.530">
    <property type="entry name" value="Ribonuclease toxin, BrnT, of type II toxin-antitoxin system"/>
    <property type="match status" value="1"/>
</dbReference>
<comment type="caution">
    <text evidence="1">The sequence shown here is derived from an EMBL/GenBank/DDBJ whole genome shotgun (WGS) entry which is preliminary data.</text>
</comment>
<reference evidence="1 2" key="1">
    <citation type="submission" date="2019-03" db="EMBL/GenBank/DDBJ databases">
        <title>New insights into Acidothiobacillus thiooxidans sulfur metabolism through coupled gene expression, solution geochemistry, microscopy and spectroscopy analyses.</title>
        <authorList>
            <person name="Camacho D."/>
            <person name="Frazao R."/>
            <person name="Fouillen A."/>
            <person name="Nanci A."/>
            <person name="Lang B.F."/>
            <person name="Apte S.C."/>
            <person name="Baron C."/>
            <person name="Warren L.A."/>
        </authorList>
    </citation>
    <scope>NUCLEOTIDE SEQUENCE [LARGE SCALE GENOMIC DNA]</scope>
    <source>
        <strain evidence="1 2">ATCC 19377</strain>
    </source>
</reference>
<sequence length="106" mass="12358">MTYTQIVHTIKIVEITSDPAKNARNIQERGLSFDRAIDFDFHTALYRADNRREYGETRIRTMGILDGRLHALVFVEQATGIRVISFRKANRREIKRYESSRPSSDV</sequence>
<dbReference type="AlphaFoldDB" id="A0A543PYS8"/>
<gene>
    <name evidence="1" type="ORF">DLNHIDIE_03415</name>
</gene>
<dbReference type="InterPro" id="IPR038573">
    <property type="entry name" value="BrnT_sf"/>
</dbReference>
<organism evidence="1 2">
    <name type="scientific">Acidithiobacillus thiooxidans ATCC 19377</name>
    <dbReference type="NCBI Taxonomy" id="637390"/>
    <lineage>
        <taxon>Bacteria</taxon>
        <taxon>Pseudomonadati</taxon>
        <taxon>Pseudomonadota</taxon>
        <taxon>Acidithiobacillia</taxon>
        <taxon>Acidithiobacillales</taxon>
        <taxon>Acidithiobacillaceae</taxon>
        <taxon>Acidithiobacillus</taxon>
    </lineage>
</organism>
<dbReference type="Pfam" id="PF04365">
    <property type="entry name" value="BrnT_toxin"/>
    <property type="match status" value="1"/>
</dbReference>
<dbReference type="InterPro" id="IPR007460">
    <property type="entry name" value="BrnT_toxin"/>
</dbReference>
<dbReference type="EMBL" id="SZUV01000007">
    <property type="protein sequence ID" value="TQN49235.1"/>
    <property type="molecule type" value="Genomic_DNA"/>
</dbReference>
<accession>A0A543PYS8</accession>
<evidence type="ECO:0000313" key="1">
    <source>
        <dbReference type="EMBL" id="TQN49235.1"/>
    </source>
</evidence>
<dbReference type="RefSeq" id="WP_198926463.1">
    <property type="nucleotide sequence ID" value="NZ_SZUV01000007.1"/>
</dbReference>
<evidence type="ECO:0000313" key="2">
    <source>
        <dbReference type="Proteomes" id="UP000315403"/>
    </source>
</evidence>
<proteinExistence type="predicted"/>